<accession>A0A5B7FY77</accession>
<dbReference type="AlphaFoldDB" id="A0A5B7FY77"/>
<sequence length="78" mass="8540">MGEPELWAAEFPLACLPRTHQCSRCSVVASCSEWLPLGAVDVLFSSHILVKLPFRSNDLASPTGNRNIASKTLFLLII</sequence>
<protein>
    <submittedName>
        <fullName evidence="1">Uncharacterized protein</fullName>
    </submittedName>
</protein>
<evidence type="ECO:0000313" key="2">
    <source>
        <dbReference type="Proteomes" id="UP000324222"/>
    </source>
</evidence>
<organism evidence="1 2">
    <name type="scientific">Portunus trituberculatus</name>
    <name type="common">Swimming crab</name>
    <name type="synonym">Neptunus trituberculatus</name>
    <dbReference type="NCBI Taxonomy" id="210409"/>
    <lineage>
        <taxon>Eukaryota</taxon>
        <taxon>Metazoa</taxon>
        <taxon>Ecdysozoa</taxon>
        <taxon>Arthropoda</taxon>
        <taxon>Crustacea</taxon>
        <taxon>Multicrustacea</taxon>
        <taxon>Malacostraca</taxon>
        <taxon>Eumalacostraca</taxon>
        <taxon>Eucarida</taxon>
        <taxon>Decapoda</taxon>
        <taxon>Pleocyemata</taxon>
        <taxon>Brachyura</taxon>
        <taxon>Eubrachyura</taxon>
        <taxon>Portunoidea</taxon>
        <taxon>Portunidae</taxon>
        <taxon>Portuninae</taxon>
        <taxon>Portunus</taxon>
    </lineage>
</organism>
<comment type="caution">
    <text evidence="1">The sequence shown here is derived from an EMBL/GenBank/DDBJ whole genome shotgun (WGS) entry which is preliminary data.</text>
</comment>
<dbReference type="EMBL" id="VSRR010009199">
    <property type="protein sequence ID" value="MPC49953.1"/>
    <property type="molecule type" value="Genomic_DNA"/>
</dbReference>
<name>A0A5B7FY77_PORTR</name>
<dbReference type="Proteomes" id="UP000324222">
    <property type="component" value="Unassembled WGS sequence"/>
</dbReference>
<evidence type="ECO:0000313" key="1">
    <source>
        <dbReference type="EMBL" id="MPC49953.1"/>
    </source>
</evidence>
<gene>
    <name evidence="1" type="ORF">E2C01_043768</name>
</gene>
<reference evidence="1 2" key="1">
    <citation type="submission" date="2019-05" db="EMBL/GenBank/DDBJ databases">
        <title>Another draft genome of Portunus trituberculatus and its Hox gene families provides insights of decapod evolution.</title>
        <authorList>
            <person name="Jeong J.-H."/>
            <person name="Song I."/>
            <person name="Kim S."/>
            <person name="Choi T."/>
            <person name="Kim D."/>
            <person name="Ryu S."/>
            <person name="Kim W."/>
        </authorList>
    </citation>
    <scope>NUCLEOTIDE SEQUENCE [LARGE SCALE GENOMIC DNA]</scope>
    <source>
        <tissue evidence="1">Muscle</tissue>
    </source>
</reference>
<proteinExistence type="predicted"/>
<keyword evidence="2" id="KW-1185">Reference proteome</keyword>